<evidence type="ECO:0000259" key="3">
    <source>
        <dbReference type="PROSITE" id="PS51898"/>
    </source>
</evidence>
<accession>A0A0F8Z640</accession>
<dbReference type="Pfam" id="PF00589">
    <property type="entry name" value="Phage_integrase"/>
    <property type="match status" value="1"/>
</dbReference>
<comment type="caution">
    <text evidence="4">The sequence shown here is derived from an EMBL/GenBank/DDBJ whole genome shotgun (WGS) entry which is preliminary data.</text>
</comment>
<evidence type="ECO:0000256" key="1">
    <source>
        <dbReference type="ARBA" id="ARBA00023172"/>
    </source>
</evidence>
<reference evidence="4" key="1">
    <citation type="journal article" date="2015" name="Nature">
        <title>Complex archaea that bridge the gap between prokaryotes and eukaryotes.</title>
        <authorList>
            <person name="Spang A."/>
            <person name="Saw J.H."/>
            <person name="Jorgensen S.L."/>
            <person name="Zaremba-Niedzwiedzka K."/>
            <person name="Martijn J."/>
            <person name="Lind A.E."/>
            <person name="van Eijk R."/>
            <person name="Schleper C."/>
            <person name="Guy L."/>
            <person name="Ettema T.J."/>
        </authorList>
    </citation>
    <scope>NUCLEOTIDE SEQUENCE</scope>
</reference>
<protein>
    <recommendedName>
        <fullName evidence="3">Tyr recombinase domain-containing protein</fullName>
    </recommendedName>
</protein>
<dbReference type="GO" id="GO:0015074">
    <property type="term" value="P:DNA integration"/>
    <property type="evidence" value="ECO:0007669"/>
    <property type="project" value="InterPro"/>
</dbReference>
<dbReference type="AlphaFoldDB" id="A0A0F8Z640"/>
<keyword evidence="2" id="KW-0812">Transmembrane</keyword>
<dbReference type="Gene3D" id="1.10.443.10">
    <property type="entry name" value="Intergrase catalytic core"/>
    <property type="match status" value="1"/>
</dbReference>
<evidence type="ECO:0000256" key="2">
    <source>
        <dbReference type="SAM" id="Phobius"/>
    </source>
</evidence>
<dbReference type="SUPFAM" id="SSF56349">
    <property type="entry name" value="DNA breaking-rejoining enzymes"/>
    <property type="match status" value="1"/>
</dbReference>
<dbReference type="InterPro" id="IPR013762">
    <property type="entry name" value="Integrase-like_cat_sf"/>
</dbReference>
<dbReference type="GO" id="GO:0003677">
    <property type="term" value="F:DNA binding"/>
    <property type="evidence" value="ECO:0007669"/>
    <property type="project" value="InterPro"/>
</dbReference>
<gene>
    <name evidence="4" type="ORF">LCGC14_2734980</name>
</gene>
<dbReference type="GO" id="GO:0006310">
    <property type="term" value="P:DNA recombination"/>
    <property type="evidence" value="ECO:0007669"/>
    <property type="project" value="UniProtKB-KW"/>
</dbReference>
<keyword evidence="1" id="KW-0233">DNA recombination</keyword>
<dbReference type="InterPro" id="IPR002104">
    <property type="entry name" value="Integrase_catalytic"/>
</dbReference>
<dbReference type="PROSITE" id="PS51898">
    <property type="entry name" value="TYR_RECOMBINASE"/>
    <property type="match status" value="1"/>
</dbReference>
<proteinExistence type="predicted"/>
<keyword evidence="2" id="KW-1133">Transmembrane helix</keyword>
<dbReference type="EMBL" id="LAZR01049611">
    <property type="protein sequence ID" value="KKK89252.1"/>
    <property type="molecule type" value="Genomic_DNA"/>
</dbReference>
<dbReference type="CDD" id="cd00397">
    <property type="entry name" value="DNA_BRE_C"/>
    <property type="match status" value="1"/>
</dbReference>
<name>A0A0F8Z640_9ZZZZ</name>
<organism evidence="4">
    <name type="scientific">marine sediment metagenome</name>
    <dbReference type="NCBI Taxonomy" id="412755"/>
    <lineage>
        <taxon>unclassified sequences</taxon>
        <taxon>metagenomes</taxon>
        <taxon>ecological metagenomes</taxon>
    </lineage>
</organism>
<feature type="transmembrane region" description="Helical" evidence="2">
    <location>
        <begin position="21"/>
        <end position="36"/>
    </location>
</feature>
<keyword evidence="2" id="KW-0472">Membrane</keyword>
<sequence length="195" mass="23937">MITYPIIERILNYIYITRKRLFIIVAFLLYTGARISEICRIEIKKIDLEERYFITKVKSKKALNKYGIYFLPKFFLQYLEEWRKSIYLEHPNTRYLFPSRKTFISTNTIRKNLRKVKNELGLDCQMNPHAFRDFINSERFDTKMKDKYRFLLLNQTPPNVNVDAYIKKFKKRRELQKKYDEFFPFPEFKPKLNLI</sequence>
<feature type="domain" description="Tyr recombinase" evidence="3">
    <location>
        <begin position="1"/>
        <end position="180"/>
    </location>
</feature>
<dbReference type="InterPro" id="IPR011010">
    <property type="entry name" value="DNA_brk_join_enz"/>
</dbReference>
<evidence type="ECO:0000313" key="4">
    <source>
        <dbReference type="EMBL" id="KKK89252.1"/>
    </source>
</evidence>